<protein>
    <submittedName>
        <fullName evidence="2">Uncharacterized protein LOC136088482</fullName>
    </submittedName>
</protein>
<organism evidence="1 2">
    <name type="scientific">Hydra vulgaris</name>
    <name type="common">Hydra</name>
    <name type="synonym">Hydra attenuata</name>
    <dbReference type="NCBI Taxonomy" id="6087"/>
    <lineage>
        <taxon>Eukaryota</taxon>
        <taxon>Metazoa</taxon>
        <taxon>Cnidaria</taxon>
        <taxon>Hydrozoa</taxon>
        <taxon>Hydroidolina</taxon>
        <taxon>Anthoathecata</taxon>
        <taxon>Aplanulata</taxon>
        <taxon>Hydridae</taxon>
        <taxon>Hydra</taxon>
    </lineage>
</organism>
<sequence>MLLWNVKVNDFIDLGQMHALFININMLTVKKQSIQIIARLMHLFEVWVIQSKFLFPVEVSPNSQLPLEIQYQSLNWECKHSGAIKSRGKKKRQTHTFANGCSVQITIVFNRVMGNFVVSTCQLNHNHDVSLELIRLYPEHRCPSGSWLKMLITCYP</sequence>
<gene>
    <name evidence="2" type="primary">LOC136088482</name>
</gene>
<proteinExistence type="predicted"/>
<accession>A0ABM4D272</accession>
<evidence type="ECO:0000313" key="2">
    <source>
        <dbReference type="RefSeq" id="XP_065668356.1"/>
    </source>
</evidence>
<evidence type="ECO:0000313" key="1">
    <source>
        <dbReference type="Proteomes" id="UP001652625"/>
    </source>
</evidence>
<keyword evidence="1" id="KW-1185">Reference proteome</keyword>
<dbReference type="RefSeq" id="XP_065668356.1">
    <property type="nucleotide sequence ID" value="XM_065812284.1"/>
</dbReference>
<name>A0ABM4D272_HYDVU</name>
<dbReference type="GeneID" id="136088482"/>
<dbReference type="Proteomes" id="UP001652625">
    <property type="component" value="Chromosome 12"/>
</dbReference>
<reference evidence="2" key="1">
    <citation type="submission" date="2025-08" db="UniProtKB">
        <authorList>
            <consortium name="RefSeq"/>
        </authorList>
    </citation>
    <scope>IDENTIFICATION</scope>
</reference>